<sequence>MFALLVVSVLLLLLTHILYNYERNRLVKKIPGPPVLFIIGNALDIFGTPVISTSKHNEKSFIYRFMRNWLREGLLVSKGSKWQQRRKILTPAFHFNILRQFCDIEEHKGESIDVIPLVTEYTLHSICETAMGTRLNHEGTDEGKTYTNSVNELGRCYVQRISRLYLYVDFIYNLSSIGILAKKYLNIIHRFTNSKKTAMLDLLIAAEKDGTIDIQGIQEEVETFMFEVGLLKNYDLYNCYLENNVQLCGYKVPAGTYCHIFIYDLHRREDLFKDPLLFDPNRFLPENTIGRHPYAYIPFSAGPRNCIGQKFAMLEMKSVLSAILRNYELNPITQPSDLEFATDLVLKTTHPIYVQFVKRNT</sequence>
<protein>
    <submittedName>
        <fullName evidence="1">Uncharacterized protein</fullName>
    </submittedName>
</protein>
<dbReference type="EMBL" id="CM034389">
    <property type="protein sequence ID" value="KAJ0182459.1"/>
    <property type="molecule type" value="Genomic_DNA"/>
</dbReference>
<keyword evidence="2" id="KW-1185">Reference proteome</keyword>
<evidence type="ECO:0000313" key="1">
    <source>
        <dbReference type="EMBL" id="KAJ0182459.1"/>
    </source>
</evidence>
<name>A0ACC1DET9_9NEOP</name>
<organism evidence="1 2">
    <name type="scientific">Dendrolimus kikuchii</name>
    <dbReference type="NCBI Taxonomy" id="765133"/>
    <lineage>
        <taxon>Eukaryota</taxon>
        <taxon>Metazoa</taxon>
        <taxon>Ecdysozoa</taxon>
        <taxon>Arthropoda</taxon>
        <taxon>Hexapoda</taxon>
        <taxon>Insecta</taxon>
        <taxon>Pterygota</taxon>
        <taxon>Neoptera</taxon>
        <taxon>Endopterygota</taxon>
        <taxon>Lepidoptera</taxon>
        <taxon>Glossata</taxon>
        <taxon>Ditrysia</taxon>
        <taxon>Bombycoidea</taxon>
        <taxon>Lasiocampidae</taxon>
        <taxon>Dendrolimus</taxon>
    </lineage>
</organism>
<reference evidence="1 2" key="1">
    <citation type="journal article" date="2021" name="Front. Genet.">
        <title>Chromosome-Level Genome Assembly Reveals Significant Gene Expansion in the Toll and IMD Signaling Pathways of Dendrolimus kikuchii.</title>
        <authorList>
            <person name="Zhou J."/>
            <person name="Wu P."/>
            <person name="Xiong Z."/>
            <person name="Liu N."/>
            <person name="Zhao N."/>
            <person name="Ji M."/>
            <person name="Qiu Y."/>
            <person name="Yang B."/>
        </authorList>
    </citation>
    <scope>NUCLEOTIDE SEQUENCE [LARGE SCALE GENOMIC DNA]</scope>
    <source>
        <strain evidence="1">Ann1</strain>
    </source>
</reference>
<comment type="caution">
    <text evidence="1">The sequence shown here is derived from an EMBL/GenBank/DDBJ whole genome shotgun (WGS) entry which is preliminary data.</text>
</comment>
<dbReference type="Proteomes" id="UP000824533">
    <property type="component" value="Linkage Group LG03"/>
</dbReference>
<accession>A0ACC1DET9</accession>
<evidence type="ECO:0000313" key="2">
    <source>
        <dbReference type="Proteomes" id="UP000824533"/>
    </source>
</evidence>
<gene>
    <name evidence="1" type="ORF">K1T71_001828</name>
</gene>
<proteinExistence type="predicted"/>